<gene>
    <name evidence="2" type="ORF">CB5_LOCUS22957</name>
</gene>
<dbReference type="GO" id="GO:0015074">
    <property type="term" value="P:DNA integration"/>
    <property type="evidence" value="ECO:0007669"/>
    <property type="project" value="UniProtKB-KW"/>
</dbReference>
<dbReference type="GO" id="GO:0006310">
    <property type="term" value="P:DNA recombination"/>
    <property type="evidence" value="ECO:0007669"/>
    <property type="project" value="UniProtKB-KW"/>
</dbReference>
<evidence type="ECO:0000259" key="1">
    <source>
        <dbReference type="PROSITE" id="PS50994"/>
    </source>
</evidence>
<dbReference type="InterPro" id="IPR057670">
    <property type="entry name" value="SH3_retrovirus"/>
</dbReference>
<dbReference type="InterPro" id="IPR039537">
    <property type="entry name" value="Retrotran_Ty1/copia-like"/>
</dbReference>
<name>A0A6V7QA78_ANACO</name>
<dbReference type="Pfam" id="PF25597">
    <property type="entry name" value="SH3_retrovirus"/>
    <property type="match status" value="1"/>
</dbReference>
<feature type="domain" description="Integrase catalytic" evidence="1">
    <location>
        <begin position="137"/>
        <end position="233"/>
    </location>
</feature>
<dbReference type="InterPro" id="IPR025314">
    <property type="entry name" value="DUF4219"/>
</dbReference>
<dbReference type="SUPFAM" id="SSF53098">
    <property type="entry name" value="Ribonuclease H-like"/>
    <property type="match status" value="1"/>
</dbReference>
<dbReference type="GO" id="GO:0016787">
    <property type="term" value="F:hydrolase activity"/>
    <property type="evidence" value="ECO:0007669"/>
    <property type="project" value="UniProtKB-KW"/>
</dbReference>
<dbReference type="InterPro" id="IPR001584">
    <property type="entry name" value="Integrase_cat-core"/>
</dbReference>
<dbReference type="GO" id="GO:0003887">
    <property type="term" value="F:DNA-directed DNA polymerase activity"/>
    <property type="evidence" value="ECO:0007669"/>
    <property type="project" value="UniProtKB-KW"/>
</dbReference>
<protein>
    <recommendedName>
        <fullName evidence="1">Integrase catalytic domain-containing protein</fullName>
    </recommendedName>
</protein>
<dbReference type="AlphaFoldDB" id="A0A6V7QA78"/>
<dbReference type="GO" id="GO:0003964">
    <property type="term" value="F:RNA-directed DNA polymerase activity"/>
    <property type="evidence" value="ECO:0007669"/>
    <property type="project" value="UniProtKB-KW"/>
</dbReference>
<accession>A0A6V7QA78</accession>
<dbReference type="Pfam" id="PF13961">
    <property type="entry name" value="DUF4219"/>
    <property type="match status" value="1"/>
</dbReference>
<dbReference type="GO" id="GO:0004519">
    <property type="term" value="F:endonuclease activity"/>
    <property type="evidence" value="ECO:0007669"/>
    <property type="project" value="UniProtKB-KW"/>
</dbReference>
<dbReference type="InterPro" id="IPR012337">
    <property type="entry name" value="RNaseH-like_sf"/>
</dbReference>
<dbReference type="GO" id="GO:0003676">
    <property type="term" value="F:nucleic acid binding"/>
    <property type="evidence" value="ECO:0007669"/>
    <property type="project" value="InterPro"/>
</dbReference>
<sequence>MASVVGSNQGVTQASLPIFGGENYEFWKIKMRTLLIAQGLWSIVEGGYTEPPDESQLTNAEKEMLNSNRTRMQRHYILSNKGCRKFIFENYWSNYSKASLGHPTTRVSRKCKDRAWRAKAPLELVHTDICGKMQTASLSQNRRGEYTSKNFDKFCEDEGIHRQLTAAYSPQQNGIAERKNRTIVEMARSMLKEKGLPNEFWAEAVNTAVYIQNRCPTNAVKNKTPLEAWTRTKPMVSHLKIFGCMCYAHIPVEKRKKIDDKSAKCVFVGYSNSTKGYRLYDVETKN</sequence>
<evidence type="ECO:0000313" key="2">
    <source>
        <dbReference type="EMBL" id="CAD1839746.1"/>
    </source>
</evidence>
<dbReference type="InterPro" id="IPR036397">
    <property type="entry name" value="RNaseH_sf"/>
</dbReference>
<dbReference type="PANTHER" id="PTHR42648:SF18">
    <property type="entry name" value="RETROTRANSPOSON, UNCLASSIFIED-LIKE PROTEIN"/>
    <property type="match status" value="1"/>
</dbReference>
<reference evidence="2" key="1">
    <citation type="submission" date="2020-07" db="EMBL/GenBank/DDBJ databases">
        <authorList>
            <person name="Lin J."/>
        </authorList>
    </citation>
    <scope>NUCLEOTIDE SEQUENCE</scope>
</reference>
<proteinExistence type="predicted"/>
<dbReference type="PANTHER" id="PTHR42648">
    <property type="entry name" value="TRANSPOSASE, PUTATIVE-RELATED"/>
    <property type="match status" value="1"/>
</dbReference>
<dbReference type="EMBL" id="LR862134">
    <property type="protein sequence ID" value="CAD1839746.1"/>
    <property type="molecule type" value="Genomic_DNA"/>
</dbReference>
<dbReference type="Gene3D" id="3.30.420.10">
    <property type="entry name" value="Ribonuclease H-like superfamily/Ribonuclease H"/>
    <property type="match status" value="1"/>
</dbReference>
<dbReference type="GO" id="GO:0046872">
    <property type="term" value="F:metal ion binding"/>
    <property type="evidence" value="ECO:0007669"/>
    <property type="project" value="UniProtKB-KW"/>
</dbReference>
<dbReference type="PROSITE" id="PS50994">
    <property type="entry name" value="INTEGRASE"/>
    <property type="match status" value="1"/>
</dbReference>
<organism evidence="2">
    <name type="scientific">Ananas comosus var. bracteatus</name>
    <name type="common">red pineapple</name>
    <dbReference type="NCBI Taxonomy" id="296719"/>
    <lineage>
        <taxon>Eukaryota</taxon>
        <taxon>Viridiplantae</taxon>
        <taxon>Streptophyta</taxon>
        <taxon>Embryophyta</taxon>
        <taxon>Tracheophyta</taxon>
        <taxon>Spermatophyta</taxon>
        <taxon>Magnoliopsida</taxon>
        <taxon>Liliopsida</taxon>
        <taxon>Poales</taxon>
        <taxon>Bromeliaceae</taxon>
        <taxon>Bromelioideae</taxon>
        <taxon>Ananas</taxon>
    </lineage>
</organism>